<dbReference type="CDD" id="cd07377">
    <property type="entry name" value="WHTH_GntR"/>
    <property type="match status" value="1"/>
</dbReference>
<dbReference type="PRINTS" id="PR00033">
    <property type="entry name" value="HTHASNC"/>
</dbReference>
<reference evidence="5 6" key="1">
    <citation type="submission" date="2015-01" db="EMBL/GenBank/DDBJ databases">
        <title>Paenibacillus swuensis/DY6/whole genome sequencing.</title>
        <authorList>
            <person name="Kim M.K."/>
            <person name="Srinivasan S."/>
            <person name="Lee J.-J."/>
        </authorList>
    </citation>
    <scope>NUCLEOTIDE SEQUENCE [LARGE SCALE GENOMIC DNA]</scope>
    <source>
        <strain evidence="5 6">DY6</strain>
    </source>
</reference>
<dbReference type="AlphaFoldDB" id="A0A172TL17"/>
<dbReference type="Pfam" id="PF07729">
    <property type="entry name" value="FCD"/>
    <property type="match status" value="1"/>
</dbReference>
<dbReference type="InterPro" id="IPR008920">
    <property type="entry name" value="TF_FadR/GntR_C"/>
</dbReference>
<dbReference type="Proteomes" id="UP000076927">
    <property type="component" value="Chromosome"/>
</dbReference>
<feature type="domain" description="HTH gntR-type" evidence="4">
    <location>
        <begin position="12"/>
        <end position="79"/>
    </location>
</feature>
<dbReference type="GO" id="GO:0003700">
    <property type="term" value="F:DNA-binding transcription factor activity"/>
    <property type="evidence" value="ECO:0007669"/>
    <property type="project" value="InterPro"/>
</dbReference>
<accession>A0A172TL17</accession>
<dbReference type="InterPro" id="IPR000485">
    <property type="entry name" value="AsnC-type_HTH_dom"/>
</dbReference>
<dbReference type="InterPro" id="IPR011711">
    <property type="entry name" value="GntR_C"/>
</dbReference>
<dbReference type="EMBL" id="CP011388">
    <property type="protein sequence ID" value="ANE47720.1"/>
    <property type="molecule type" value="Genomic_DNA"/>
</dbReference>
<evidence type="ECO:0000256" key="2">
    <source>
        <dbReference type="ARBA" id="ARBA00023125"/>
    </source>
</evidence>
<dbReference type="STRING" id="1178515.SY83_17140"/>
<evidence type="ECO:0000313" key="6">
    <source>
        <dbReference type="Proteomes" id="UP000076927"/>
    </source>
</evidence>
<organism evidence="5 6">
    <name type="scientific">Paenibacillus swuensis</name>
    <dbReference type="NCBI Taxonomy" id="1178515"/>
    <lineage>
        <taxon>Bacteria</taxon>
        <taxon>Bacillati</taxon>
        <taxon>Bacillota</taxon>
        <taxon>Bacilli</taxon>
        <taxon>Bacillales</taxon>
        <taxon>Paenibacillaceae</taxon>
        <taxon>Paenibacillus</taxon>
    </lineage>
</organism>
<dbReference type="GO" id="GO:0043565">
    <property type="term" value="F:sequence-specific DNA binding"/>
    <property type="evidence" value="ECO:0007669"/>
    <property type="project" value="InterPro"/>
</dbReference>
<dbReference type="RefSeq" id="WP_068608702.1">
    <property type="nucleotide sequence ID" value="NZ_CP011388.1"/>
</dbReference>
<dbReference type="PANTHER" id="PTHR43537:SF45">
    <property type="entry name" value="GNTR FAMILY REGULATORY PROTEIN"/>
    <property type="match status" value="1"/>
</dbReference>
<dbReference type="OrthoDB" id="9781630at2"/>
<evidence type="ECO:0000256" key="3">
    <source>
        <dbReference type="ARBA" id="ARBA00023163"/>
    </source>
</evidence>
<dbReference type="SMART" id="SM00345">
    <property type="entry name" value="HTH_GNTR"/>
    <property type="match status" value="1"/>
</dbReference>
<dbReference type="SUPFAM" id="SSF48008">
    <property type="entry name" value="GntR ligand-binding domain-like"/>
    <property type="match status" value="1"/>
</dbReference>
<keyword evidence="1" id="KW-0805">Transcription regulation</keyword>
<evidence type="ECO:0000313" key="5">
    <source>
        <dbReference type="EMBL" id="ANE47720.1"/>
    </source>
</evidence>
<dbReference type="PROSITE" id="PS50949">
    <property type="entry name" value="HTH_GNTR"/>
    <property type="match status" value="1"/>
</dbReference>
<dbReference type="KEGG" id="pswu:SY83_17140"/>
<dbReference type="SMART" id="SM00895">
    <property type="entry name" value="FCD"/>
    <property type="match status" value="1"/>
</dbReference>
<dbReference type="PATRIC" id="fig|1178515.4.peg.3448"/>
<gene>
    <name evidence="5" type="ORF">SY83_17140</name>
</gene>
<dbReference type="InterPro" id="IPR036390">
    <property type="entry name" value="WH_DNA-bd_sf"/>
</dbReference>
<dbReference type="PANTHER" id="PTHR43537">
    <property type="entry name" value="TRANSCRIPTIONAL REGULATOR, GNTR FAMILY"/>
    <property type="match status" value="1"/>
</dbReference>
<evidence type="ECO:0000259" key="4">
    <source>
        <dbReference type="PROSITE" id="PS50949"/>
    </source>
</evidence>
<evidence type="ECO:0000256" key="1">
    <source>
        <dbReference type="ARBA" id="ARBA00023015"/>
    </source>
</evidence>
<protein>
    <recommendedName>
        <fullName evidence="4">HTH gntR-type domain-containing protein</fullName>
    </recommendedName>
</protein>
<dbReference type="InterPro" id="IPR000524">
    <property type="entry name" value="Tscrpt_reg_HTH_GntR"/>
</dbReference>
<proteinExistence type="predicted"/>
<keyword evidence="2" id="KW-0238">DNA-binding</keyword>
<name>A0A172TL17_9BACL</name>
<dbReference type="SUPFAM" id="SSF46785">
    <property type="entry name" value="Winged helix' DNA-binding domain"/>
    <property type="match status" value="1"/>
</dbReference>
<sequence length="220" mass="25620">MPSHRFNTHKPVSLRHVIADDIRQAIIEGRLKSGERLVELELSKQMGVSRGPIREALRVLEQEGLIHSHPYKETVVAEFSAEEVVHVLIPIRLTVELYALRKAIPLMNETDFNHMQTYIDEMRASGKAGNIPKLVDYDLAFHEYIVRKPDLTNITNMWSNIYNRIRLHFLMQDHLYEDISTTWKQHQVLLDAIRTMDIELSCAELNKHIYDSNIALLKQE</sequence>
<dbReference type="Pfam" id="PF00392">
    <property type="entry name" value="GntR"/>
    <property type="match status" value="1"/>
</dbReference>
<keyword evidence="6" id="KW-1185">Reference proteome</keyword>
<dbReference type="PRINTS" id="PR00035">
    <property type="entry name" value="HTHGNTR"/>
</dbReference>
<dbReference type="Gene3D" id="1.20.120.530">
    <property type="entry name" value="GntR ligand-binding domain-like"/>
    <property type="match status" value="1"/>
</dbReference>
<dbReference type="InterPro" id="IPR036388">
    <property type="entry name" value="WH-like_DNA-bd_sf"/>
</dbReference>
<dbReference type="Gene3D" id="1.10.10.10">
    <property type="entry name" value="Winged helix-like DNA-binding domain superfamily/Winged helix DNA-binding domain"/>
    <property type="match status" value="1"/>
</dbReference>
<keyword evidence="3" id="KW-0804">Transcription</keyword>